<organism evidence="6 7">
    <name type="scientific">Streptomyces hoynatensis</name>
    <dbReference type="NCBI Taxonomy" id="1141874"/>
    <lineage>
        <taxon>Bacteria</taxon>
        <taxon>Bacillati</taxon>
        <taxon>Actinomycetota</taxon>
        <taxon>Actinomycetes</taxon>
        <taxon>Kitasatosporales</taxon>
        <taxon>Streptomycetaceae</taxon>
        <taxon>Streptomyces</taxon>
    </lineage>
</organism>
<dbReference type="OrthoDB" id="3391615at2"/>
<dbReference type="InterPro" id="IPR050411">
    <property type="entry name" value="AlphaKG_dependent_hydroxylases"/>
</dbReference>
<evidence type="ECO:0000256" key="2">
    <source>
        <dbReference type="ARBA" id="ARBA00023002"/>
    </source>
</evidence>
<dbReference type="AlphaFoldDB" id="A0A3A9Z9A1"/>
<comment type="caution">
    <text evidence="6">The sequence shown here is derived from an EMBL/GenBank/DDBJ whole genome shotgun (WGS) entry which is preliminary data.</text>
</comment>
<name>A0A3A9Z9A1_9ACTN</name>
<keyword evidence="4" id="KW-0045">Antibiotic biosynthesis</keyword>
<comment type="cofactor">
    <cofactor evidence="1">
        <name>Fe(2+)</name>
        <dbReference type="ChEBI" id="CHEBI:29033"/>
    </cofactor>
</comment>
<dbReference type="EMBL" id="RBAL01000003">
    <property type="protein sequence ID" value="RKN44890.1"/>
    <property type="molecule type" value="Genomic_DNA"/>
</dbReference>
<dbReference type="Proteomes" id="UP000272474">
    <property type="component" value="Unassembled WGS sequence"/>
</dbReference>
<keyword evidence="3" id="KW-0408">Iron</keyword>
<dbReference type="InterPro" id="IPR042098">
    <property type="entry name" value="TauD-like_sf"/>
</dbReference>
<dbReference type="PANTHER" id="PTHR10696">
    <property type="entry name" value="GAMMA-BUTYROBETAINE HYDROXYLASE-RELATED"/>
    <property type="match status" value="1"/>
</dbReference>
<evidence type="ECO:0000256" key="4">
    <source>
        <dbReference type="ARBA" id="ARBA00023194"/>
    </source>
</evidence>
<keyword evidence="2" id="KW-0560">Oxidoreductase</keyword>
<dbReference type="PANTHER" id="PTHR10696:SF56">
    <property type="entry name" value="TAUD_TFDA-LIKE DOMAIN-CONTAINING PROTEIN"/>
    <property type="match status" value="1"/>
</dbReference>
<gene>
    <name evidence="6" type="ORF">D7294_07210</name>
</gene>
<keyword evidence="7" id="KW-1185">Reference proteome</keyword>
<evidence type="ECO:0000256" key="3">
    <source>
        <dbReference type="ARBA" id="ARBA00023004"/>
    </source>
</evidence>
<dbReference type="GO" id="GO:0016491">
    <property type="term" value="F:oxidoreductase activity"/>
    <property type="evidence" value="ECO:0007669"/>
    <property type="project" value="UniProtKB-KW"/>
</dbReference>
<dbReference type="InterPro" id="IPR003819">
    <property type="entry name" value="TauD/TfdA-like"/>
</dbReference>
<evidence type="ECO:0000256" key="1">
    <source>
        <dbReference type="ARBA" id="ARBA00001954"/>
    </source>
</evidence>
<proteinExistence type="predicted"/>
<accession>A0A3A9Z9A1</accession>
<dbReference type="RefSeq" id="WP_120676724.1">
    <property type="nucleotide sequence ID" value="NZ_RBAL01000003.1"/>
</dbReference>
<sequence>MPTQSRFDEVLAAARRAGTTFDKIPGDPVPVRSPSGIGPLEASEIVARYDRHGFAVLELASGPATPQALEALAARLGLGDPFLPPLYRKGGTTTPVAQISAASNAGGRDENHPSFGRRVGQRLHCDGTLQAIGYVKASVLLCEQPAAEGGETILFNASAAYAQLAAVDRAAAAALTAPGVLVRQANVNGCTDINANPAFSVQDGRLVCGYSVTETDRWAVPEGVSEADVHRGVGFLLNASLPGSRHFAQFMLGAGQAIVFDNTRISHGRTAYRDSGNHRRRLYRSLHLRHPRVRPEGL</sequence>
<dbReference type="Gene3D" id="3.60.130.10">
    <property type="entry name" value="Clavaminate synthase-like"/>
    <property type="match status" value="1"/>
</dbReference>
<reference evidence="6 7" key="1">
    <citation type="journal article" date="2014" name="Int. J. Syst. Evol. Microbiol.">
        <title>Streptomyces hoynatensis sp. nov., isolated from deep marine sediment.</title>
        <authorList>
            <person name="Veyisoglu A."/>
            <person name="Sahin N."/>
        </authorList>
    </citation>
    <scope>NUCLEOTIDE SEQUENCE [LARGE SCALE GENOMIC DNA]</scope>
    <source>
        <strain evidence="6 7">KCTC 29097</strain>
    </source>
</reference>
<dbReference type="GO" id="GO:0017000">
    <property type="term" value="P:antibiotic biosynthetic process"/>
    <property type="evidence" value="ECO:0007669"/>
    <property type="project" value="UniProtKB-KW"/>
</dbReference>
<dbReference type="SUPFAM" id="SSF51197">
    <property type="entry name" value="Clavaminate synthase-like"/>
    <property type="match status" value="1"/>
</dbReference>
<evidence type="ECO:0000313" key="6">
    <source>
        <dbReference type="EMBL" id="RKN44890.1"/>
    </source>
</evidence>
<dbReference type="Pfam" id="PF02668">
    <property type="entry name" value="TauD"/>
    <property type="match status" value="1"/>
</dbReference>
<protein>
    <recommendedName>
        <fullName evidence="5">TauD/TfdA-like domain-containing protein</fullName>
    </recommendedName>
</protein>
<feature type="domain" description="TauD/TfdA-like" evidence="5">
    <location>
        <begin position="41"/>
        <end position="284"/>
    </location>
</feature>
<evidence type="ECO:0000259" key="5">
    <source>
        <dbReference type="Pfam" id="PF02668"/>
    </source>
</evidence>
<evidence type="ECO:0000313" key="7">
    <source>
        <dbReference type="Proteomes" id="UP000272474"/>
    </source>
</evidence>